<evidence type="ECO:0000256" key="3">
    <source>
        <dbReference type="ARBA" id="ARBA00022448"/>
    </source>
</evidence>
<dbReference type="PANTHER" id="PTHR30472">
    <property type="entry name" value="FERRIC ENTEROBACTIN TRANSPORT SYSTEM PERMEASE PROTEIN"/>
    <property type="match status" value="1"/>
</dbReference>
<feature type="transmembrane region" description="Helical" evidence="8">
    <location>
        <begin position="132"/>
        <end position="151"/>
    </location>
</feature>
<keyword evidence="5 8" id="KW-0812">Transmembrane</keyword>
<evidence type="ECO:0000256" key="2">
    <source>
        <dbReference type="ARBA" id="ARBA00007935"/>
    </source>
</evidence>
<feature type="transmembrane region" description="Helical" evidence="8">
    <location>
        <begin position="68"/>
        <end position="87"/>
    </location>
</feature>
<comment type="subcellular location">
    <subcellularLocation>
        <location evidence="1">Cell membrane</location>
        <topology evidence="1">Multi-pass membrane protein</topology>
    </subcellularLocation>
</comment>
<dbReference type="Proteomes" id="UP000516320">
    <property type="component" value="Chromosome"/>
</dbReference>
<feature type="transmembrane region" description="Helical" evidence="8">
    <location>
        <begin position="27"/>
        <end position="48"/>
    </location>
</feature>
<evidence type="ECO:0000256" key="6">
    <source>
        <dbReference type="ARBA" id="ARBA00022989"/>
    </source>
</evidence>
<gene>
    <name evidence="9" type="ORF">GP475_03575</name>
</gene>
<dbReference type="Gene3D" id="1.10.3470.10">
    <property type="entry name" value="ABC transporter involved in vitamin B12 uptake, BtuC"/>
    <property type="match status" value="1"/>
</dbReference>
<keyword evidence="3" id="KW-0813">Transport</keyword>
<feature type="transmembrane region" description="Helical" evidence="8">
    <location>
        <begin position="107"/>
        <end position="126"/>
    </location>
</feature>
<dbReference type="GO" id="GO:0033214">
    <property type="term" value="P:siderophore-iron import into cell"/>
    <property type="evidence" value="ECO:0007669"/>
    <property type="project" value="TreeGrafter"/>
</dbReference>
<dbReference type="EMBL" id="CP046884">
    <property type="protein sequence ID" value="QNQ89832.1"/>
    <property type="molecule type" value="Genomic_DNA"/>
</dbReference>
<feature type="transmembrane region" description="Helical" evidence="8">
    <location>
        <begin position="206"/>
        <end position="225"/>
    </location>
</feature>
<keyword evidence="4" id="KW-1003">Cell membrane</keyword>
<keyword evidence="10" id="KW-1185">Reference proteome</keyword>
<dbReference type="KEGG" id="cpoy:GP475_03575"/>
<evidence type="ECO:0000256" key="7">
    <source>
        <dbReference type="ARBA" id="ARBA00023136"/>
    </source>
</evidence>
<evidence type="ECO:0000256" key="1">
    <source>
        <dbReference type="ARBA" id="ARBA00004651"/>
    </source>
</evidence>
<evidence type="ECO:0000313" key="10">
    <source>
        <dbReference type="Proteomes" id="UP000516320"/>
    </source>
</evidence>
<keyword evidence="6 8" id="KW-1133">Transmembrane helix</keyword>
<proteinExistence type="inferred from homology"/>
<comment type="similarity">
    <text evidence="2">Belongs to the binding-protein-dependent transport system permease family. FecCD subfamily.</text>
</comment>
<feature type="transmembrane region" description="Helical" evidence="8">
    <location>
        <begin position="317"/>
        <end position="339"/>
    </location>
</feature>
<evidence type="ECO:0000313" key="9">
    <source>
        <dbReference type="EMBL" id="QNQ89832.1"/>
    </source>
</evidence>
<dbReference type="GO" id="GO:0005886">
    <property type="term" value="C:plasma membrane"/>
    <property type="evidence" value="ECO:0007669"/>
    <property type="project" value="UniProtKB-SubCell"/>
</dbReference>
<dbReference type="GO" id="GO:0022857">
    <property type="term" value="F:transmembrane transporter activity"/>
    <property type="evidence" value="ECO:0007669"/>
    <property type="project" value="InterPro"/>
</dbReference>
<dbReference type="InterPro" id="IPR037294">
    <property type="entry name" value="ABC_BtuC-like"/>
</dbReference>
<evidence type="ECO:0000256" key="4">
    <source>
        <dbReference type="ARBA" id="ARBA00022475"/>
    </source>
</evidence>
<dbReference type="RefSeq" id="WP_187975288.1">
    <property type="nucleotide sequence ID" value="NZ_CP046884.1"/>
</dbReference>
<name>A0A7H0SMQ7_9CORY</name>
<organism evidence="9 10">
    <name type="scientific">Corynebacterium poyangense</name>
    <dbReference type="NCBI Taxonomy" id="2684405"/>
    <lineage>
        <taxon>Bacteria</taxon>
        <taxon>Bacillati</taxon>
        <taxon>Actinomycetota</taxon>
        <taxon>Actinomycetes</taxon>
        <taxon>Mycobacteriales</taxon>
        <taxon>Corynebacteriaceae</taxon>
        <taxon>Corynebacterium</taxon>
    </lineage>
</organism>
<dbReference type="Pfam" id="PF01032">
    <property type="entry name" value="FecCD"/>
    <property type="match status" value="1"/>
</dbReference>
<accession>A0A7H0SMQ7</accession>
<dbReference type="InterPro" id="IPR000522">
    <property type="entry name" value="ABC_transptr_permease_BtuC"/>
</dbReference>
<dbReference type="AlphaFoldDB" id="A0A7H0SMQ7"/>
<feature type="transmembrane region" description="Helical" evidence="8">
    <location>
        <begin position="292"/>
        <end position="311"/>
    </location>
</feature>
<sequence length="344" mass="37508">MVNNVISPTLSPLTTGSFRNRTARRKYWILFLIFLGASLVFSSVLLTFNNPAEFGTSSFWLIAQRRLTAVIAMAITAVCQAVGTVAFQTVTNNRIITPSIMGFDALYRAIHTSTVFFFGTAGLVIADNIQMFVIQLIIMIGFSLLLYGWLLTSKNANLHAMLLIGVVLGGGLGSVSAFMQRLLTPTEFDVLTSRLFGSVSNADPQYYPIAIPLVLIVAVFLFIASQNLNIIALGRDTAYTLGVNHRAMSITVLISVSILLAVSTALVGPMVFLGFLAATLAYQFCDTYDHRFIIPMAAMIAFVILSGSYFLMNYVFYAEGVVSILIEMIGGSVFLIVLLRKGKL</sequence>
<protein>
    <submittedName>
        <fullName evidence="9">Iron chelate uptake ABC transporter family permease subunit</fullName>
    </submittedName>
</protein>
<feature type="transmembrane region" description="Helical" evidence="8">
    <location>
        <begin position="158"/>
        <end position="179"/>
    </location>
</feature>
<dbReference type="PANTHER" id="PTHR30472:SF19">
    <property type="entry name" value="PETROBACTIN IMPORT SYSTEM PERMEASE PROTEIN YCLO"/>
    <property type="match status" value="1"/>
</dbReference>
<evidence type="ECO:0000256" key="5">
    <source>
        <dbReference type="ARBA" id="ARBA00022692"/>
    </source>
</evidence>
<evidence type="ECO:0000256" key="8">
    <source>
        <dbReference type="SAM" id="Phobius"/>
    </source>
</evidence>
<dbReference type="SUPFAM" id="SSF81345">
    <property type="entry name" value="ABC transporter involved in vitamin B12 uptake, BtuC"/>
    <property type="match status" value="1"/>
</dbReference>
<reference evidence="9 10" key="1">
    <citation type="submission" date="2019-12" db="EMBL/GenBank/DDBJ databases">
        <title>Corynebacterium sp. nov., isolated from feces of the Anser Albifrons in China.</title>
        <authorList>
            <person name="Liu Q."/>
        </authorList>
    </citation>
    <scope>NUCLEOTIDE SEQUENCE [LARGE SCALE GENOMIC DNA]</scope>
    <source>
        <strain evidence="9 10">4H37-19</strain>
    </source>
</reference>
<keyword evidence="7 8" id="KW-0472">Membrane</keyword>